<dbReference type="EMBL" id="JH597761">
    <property type="protein sequence ID" value="EHP70984.1"/>
    <property type="molecule type" value="Genomic_DNA"/>
</dbReference>
<dbReference type="eggNOG" id="arCOG09695">
    <property type="taxonomic scope" value="Archaea"/>
</dbReference>
<organism evidence="1 2">
    <name type="scientific">Metallosphaera yellowstonensis MK1</name>
    <dbReference type="NCBI Taxonomy" id="671065"/>
    <lineage>
        <taxon>Archaea</taxon>
        <taxon>Thermoproteota</taxon>
        <taxon>Thermoprotei</taxon>
        <taxon>Sulfolobales</taxon>
        <taxon>Sulfolobaceae</taxon>
        <taxon>Metallosphaera</taxon>
    </lineage>
</organism>
<gene>
    <name evidence="1" type="ORF">MetMK1DRAFT_00014880</name>
</gene>
<protein>
    <submittedName>
        <fullName evidence="1">Uncharacterized protein</fullName>
    </submittedName>
</protein>
<dbReference type="Proteomes" id="UP000003980">
    <property type="component" value="Unassembled WGS sequence"/>
</dbReference>
<keyword evidence="2" id="KW-1185">Reference proteome</keyword>
<dbReference type="HOGENOM" id="CLU_1773221_0_0_2"/>
<accession>H2C4G6</accession>
<reference evidence="1 2" key="1">
    <citation type="submission" date="2012-01" db="EMBL/GenBank/DDBJ databases">
        <title>Improved High-Quality Draft sequence of Metallosphaera yellowstonensis MK1.</title>
        <authorList>
            <consortium name="US DOE Joint Genome Institute"/>
            <person name="Lucas S."/>
            <person name="Han J."/>
            <person name="Cheng J.-F."/>
            <person name="Goodwin L."/>
            <person name="Pitluck S."/>
            <person name="Peters L."/>
            <person name="Teshima H."/>
            <person name="Detter J.C."/>
            <person name="Han C."/>
            <person name="Tapia R."/>
            <person name="Land M."/>
            <person name="Hauser L."/>
            <person name="Kyrpides N."/>
            <person name="Kozubal M."/>
            <person name="Macur R.E."/>
            <person name="Jay Z."/>
            <person name="Inskeep W."/>
            <person name="Woyke T."/>
        </authorList>
    </citation>
    <scope>NUCLEOTIDE SEQUENCE [LARGE SCALE GENOMIC DNA]</scope>
    <source>
        <strain evidence="1 2">MK1</strain>
    </source>
</reference>
<evidence type="ECO:0000313" key="2">
    <source>
        <dbReference type="Proteomes" id="UP000003980"/>
    </source>
</evidence>
<dbReference type="AlphaFoldDB" id="H2C4G6"/>
<proteinExistence type="predicted"/>
<dbReference type="STRING" id="671065.MetMK1DRAFT_00014880"/>
<sequence>MTRKNFLTVLIVLILVGITAYFVVESLIPSSPFIPEYSATYGVYRIPVYYPNDTVTYLTVEGVKLTLNNQDQNALQISSVYNSTFKVVPPWYYETQVAPLPNGSVSTVYVQAHEIYLGVETVIVPLKLSPGVYTIVFSDGNTFNFNVSLSG</sequence>
<name>H2C4G6_9CREN</name>
<evidence type="ECO:0000313" key="1">
    <source>
        <dbReference type="EMBL" id="EHP70984.1"/>
    </source>
</evidence>